<comment type="caution">
    <text evidence="14">The sequence shown here is derived from an EMBL/GenBank/DDBJ whole genome shotgun (WGS) entry which is preliminary data.</text>
</comment>
<dbReference type="GO" id="GO:0004068">
    <property type="term" value="F:aspartate 1-decarboxylase activity"/>
    <property type="evidence" value="ECO:0007669"/>
    <property type="project" value="UniProtKB-UniRule"/>
</dbReference>
<feature type="chain" id="PRO_5021525762" description="Aspartate 1-decarboxylase beta chain" evidence="9 13">
    <location>
        <begin position="1"/>
        <end position="24"/>
    </location>
</feature>
<dbReference type="GO" id="GO:0015940">
    <property type="term" value="P:pantothenate biosynthetic process"/>
    <property type="evidence" value="ECO:0007669"/>
    <property type="project" value="UniProtKB-UniRule"/>
</dbReference>
<dbReference type="SUPFAM" id="SSF50692">
    <property type="entry name" value="ADC-like"/>
    <property type="match status" value="1"/>
</dbReference>
<dbReference type="Gene3D" id="2.40.40.20">
    <property type="match status" value="1"/>
</dbReference>
<dbReference type="GO" id="GO:0005829">
    <property type="term" value="C:cytosol"/>
    <property type="evidence" value="ECO:0007669"/>
    <property type="project" value="TreeGrafter"/>
</dbReference>
<evidence type="ECO:0000256" key="10">
    <source>
        <dbReference type="PIRSR" id="PIRSR006246-1"/>
    </source>
</evidence>
<keyword evidence="3 9" id="KW-0210">Decarboxylase</keyword>
<comment type="pathway">
    <text evidence="9">Cofactor biosynthesis; (R)-pantothenate biosynthesis; beta-alanine from L-aspartate: step 1/1.</text>
</comment>
<evidence type="ECO:0000256" key="4">
    <source>
        <dbReference type="ARBA" id="ARBA00022813"/>
    </source>
</evidence>
<dbReference type="OrthoDB" id="9803983at2"/>
<sequence>MYRSMMKSKIHRATVTQADLHYVGSVTVSADLMAAADLLPGEQVDIVDINNGNRLSTYVIEGPVDSGVIGINGAAARLISPGDLVIIIAYAYVADEDAKAVQPRVVFVDEANRINHLGTDPTSAPAGDLVSGALAHR</sequence>
<comment type="cofactor">
    <cofactor evidence="9 10">
        <name>pyruvate</name>
        <dbReference type="ChEBI" id="CHEBI:15361"/>
    </cofactor>
    <text evidence="9 10">Binds 1 pyruvoyl group covalently per subunit.</text>
</comment>
<evidence type="ECO:0000256" key="8">
    <source>
        <dbReference type="ARBA" id="ARBA00023317"/>
    </source>
</evidence>
<name>A0A4R6S0F6_LABRH</name>
<evidence type="ECO:0000256" key="7">
    <source>
        <dbReference type="ARBA" id="ARBA00023270"/>
    </source>
</evidence>
<feature type="active site" description="Proton donor" evidence="9 10">
    <location>
        <position position="58"/>
    </location>
</feature>
<evidence type="ECO:0000256" key="12">
    <source>
        <dbReference type="PIRSR" id="PIRSR006246-3"/>
    </source>
</evidence>
<evidence type="ECO:0000256" key="1">
    <source>
        <dbReference type="ARBA" id="ARBA00022490"/>
    </source>
</evidence>
<keyword evidence="7 9" id="KW-0704">Schiff base</keyword>
<evidence type="ECO:0000256" key="11">
    <source>
        <dbReference type="PIRSR" id="PIRSR006246-2"/>
    </source>
</evidence>
<dbReference type="InterPro" id="IPR003190">
    <property type="entry name" value="Asp_decarbox"/>
</dbReference>
<comment type="similarity">
    <text evidence="9">Belongs to the PanD family.</text>
</comment>
<dbReference type="PIRSF" id="PIRSF006246">
    <property type="entry name" value="Asp_decarbox"/>
    <property type="match status" value="1"/>
</dbReference>
<proteinExistence type="inferred from homology"/>
<comment type="function">
    <text evidence="9">Catalyzes the pyruvoyl-dependent decarboxylation of aspartate to produce beta-alanine.</text>
</comment>
<comment type="catalytic activity">
    <reaction evidence="9">
        <text>L-aspartate + H(+) = beta-alanine + CO2</text>
        <dbReference type="Rhea" id="RHEA:19497"/>
        <dbReference type="ChEBI" id="CHEBI:15378"/>
        <dbReference type="ChEBI" id="CHEBI:16526"/>
        <dbReference type="ChEBI" id="CHEBI:29991"/>
        <dbReference type="ChEBI" id="CHEBI:57966"/>
        <dbReference type="EC" id="4.1.1.11"/>
    </reaction>
</comment>
<evidence type="ECO:0000313" key="15">
    <source>
        <dbReference type="Proteomes" id="UP000295444"/>
    </source>
</evidence>
<keyword evidence="8 9" id="KW-0670">Pyruvate</keyword>
<dbReference type="InterPro" id="IPR009010">
    <property type="entry name" value="Asp_de-COase-like_dom_sf"/>
</dbReference>
<feature type="active site" description="Schiff-base intermediate with substrate; via pyruvic acid" evidence="9 10">
    <location>
        <position position="25"/>
    </location>
</feature>
<dbReference type="Pfam" id="PF02261">
    <property type="entry name" value="Asp_decarbox"/>
    <property type="match status" value="1"/>
</dbReference>
<dbReference type="RefSeq" id="WP_133853291.1">
    <property type="nucleotide sequence ID" value="NZ_SNXZ01000007.1"/>
</dbReference>
<evidence type="ECO:0000256" key="2">
    <source>
        <dbReference type="ARBA" id="ARBA00022655"/>
    </source>
</evidence>
<comment type="PTM">
    <text evidence="9 12">Is synthesized initially as an inactive proenzyme, which is activated by self-cleavage at a specific serine bond to produce a beta-subunit with a hydroxyl group at its C-terminus and an alpha-subunit with a pyruvoyl group at its N-terminus.</text>
</comment>
<feature type="modified residue" description="Pyruvic acid (Ser)" evidence="9 12">
    <location>
        <position position="25"/>
    </location>
</feature>
<feature type="binding site" evidence="9 11">
    <location>
        <position position="57"/>
    </location>
    <ligand>
        <name>substrate</name>
    </ligand>
</feature>
<dbReference type="Proteomes" id="UP000295444">
    <property type="component" value="Unassembled WGS sequence"/>
</dbReference>
<protein>
    <recommendedName>
        <fullName evidence="9">Aspartate 1-decarboxylase</fullName>
        <ecNumber evidence="9">4.1.1.11</ecNumber>
    </recommendedName>
    <alternativeName>
        <fullName evidence="9">Aspartate alpha-decarboxylase</fullName>
    </alternativeName>
    <component>
        <recommendedName>
            <fullName evidence="9">Aspartate 1-decarboxylase beta chain</fullName>
        </recommendedName>
    </component>
    <component>
        <recommendedName>
            <fullName evidence="9">Aspartate 1-decarboxylase alpha chain</fullName>
        </recommendedName>
    </component>
</protein>
<accession>A0A4R6S0F6</accession>
<keyword evidence="4 9" id="KW-0068">Autocatalytic cleavage</keyword>
<dbReference type="PANTHER" id="PTHR21012:SF0">
    <property type="entry name" value="ASPARTATE 1-DECARBOXYLASE"/>
    <property type="match status" value="1"/>
</dbReference>
<dbReference type="UniPathway" id="UPA00028">
    <property type="reaction ID" value="UER00002"/>
</dbReference>
<keyword evidence="6 9" id="KW-0456">Lyase</keyword>
<comment type="subunit">
    <text evidence="9">Heterooctamer of four alpha and four beta subunits.</text>
</comment>
<dbReference type="EMBL" id="SNXZ01000007">
    <property type="protein sequence ID" value="TDP92951.1"/>
    <property type="molecule type" value="Genomic_DNA"/>
</dbReference>
<dbReference type="EC" id="4.1.1.11" evidence="9"/>
<keyword evidence="1 9" id="KW-0963">Cytoplasm</keyword>
<dbReference type="CDD" id="cd06919">
    <property type="entry name" value="Asp_decarbox"/>
    <property type="match status" value="1"/>
</dbReference>
<dbReference type="HAMAP" id="MF_00446">
    <property type="entry name" value="PanD"/>
    <property type="match status" value="1"/>
</dbReference>
<evidence type="ECO:0000256" key="3">
    <source>
        <dbReference type="ARBA" id="ARBA00022793"/>
    </source>
</evidence>
<dbReference type="GO" id="GO:0006523">
    <property type="term" value="P:alanine biosynthetic process"/>
    <property type="evidence" value="ECO:0007669"/>
    <property type="project" value="InterPro"/>
</dbReference>
<reference evidence="14 15" key="1">
    <citation type="submission" date="2019-03" db="EMBL/GenBank/DDBJ databases">
        <title>Genomic Encyclopedia of Type Strains, Phase IV (KMG-IV): sequencing the most valuable type-strain genomes for metagenomic binning, comparative biology and taxonomic classification.</title>
        <authorList>
            <person name="Goeker M."/>
        </authorList>
    </citation>
    <scope>NUCLEOTIDE SEQUENCE [LARGE SCALE GENOMIC DNA]</scope>
    <source>
        <strain evidence="14 15">DSM 45361</strain>
    </source>
</reference>
<dbReference type="PANTHER" id="PTHR21012">
    <property type="entry name" value="ASPARTATE 1-DECARBOXYLASE"/>
    <property type="match status" value="1"/>
</dbReference>
<keyword evidence="2 9" id="KW-0566">Pantothenate biosynthesis</keyword>
<evidence type="ECO:0000256" key="6">
    <source>
        <dbReference type="ARBA" id="ARBA00023239"/>
    </source>
</evidence>
<feature type="binding site" evidence="9 11">
    <location>
        <begin position="73"/>
        <end position="75"/>
    </location>
    <ligand>
        <name>substrate</name>
    </ligand>
</feature>
<comment type="subcellular location">
    <subcellularLocation>
        <location evidence="9">Cytoplasm</location>
    </subcellularLocation>
</comment>
<dbReference type="NCBIfam" id="TIGR00223">
    <property type="entry name" value="panD"/>
    <property type="match status" value="1"/>
</dbReference>
<organism evidence="14 15">
    <name type="scientific">Labedaea rhizosphaerae</name>
    <dbReference type="NCBI Taxonomy" id="598644"/>
    <lineage>
        <taxon>Bacteria</taxon>
        <taxon>Bacillati</taxon>
        <taxon>Actinomycetota</taxon>
        <taxon>Actinomycetes</taxon>
        <taxon>Pseudonocardiales</taxon>
        <taxon>Pseudonocardiaceae</taxon>
        <taxon>Labedaea</taxon>
    </lineage>
</organism>
<evidence type="ECO:0000313" key="14">
    <source>
        <dbReference type="EMBL" id="TDP92951.1"/>
    </source>
</evidence>
<dbReference type="AlphaFoldDB" id="A0A4R6S0F6"/>
<evidence type="ECO:0000256" key="9">
    <source>
        <dbReference type="HAMAP-Rule" id="MF_00446"/>
    </source>
</evidence>
<gene>
    <name evidence="9" type="primary">panD</name>
    <name evidence="14" type="ORF">EV186_107186</name>
</gene>
<feature type="chain" id="PRO_5021525761" description="Aspartate 1-decarboxylase alpha chain" evidence="9 13">
    <location>
        <begin position="25"/>
        <end position="137"/>
    </location>
</feature>
<keyword evidence="5 9" id="KW-0865">Zymogen</keyword>
<evidence type="ECO:0000256" key="13">
    <source>
        <dbReference type="PIRSR" id="PIRSR006246-5"/>
    </source>
</evidence>
<keyword evidence="15" id="KW-1185">Reference proteome</keyword>
<evidence type="ECO:0000256" key="5">
    <source>
        <dbReference type="ARBA" id="ARBA00023145"/>
    </source>
</evidence>